<dbReference type="RefSeq" id="WP_145986448.1">
    <property type="nucleotide sequence ID" value="NZ_AP017928.1"/>
</dbReference>
<dbReference type="KEGG" id="mmai:sS8_1616"/>
<gene>
    <name evidence="2" type="ORF">sS8_1616</name>
</gene>
<reference evidence="2 3" key="1">
    <citation type="submission" date="2016-12" db="EMBL/GenBank/DDBJ databases">
        <title>Genome sequencing of Methylocaldum marinum.</title>
        <authorList>
            <person name="Takeuchi M."/>
            <person name="Kamagata Y."/>
            <person name="Hiraoka S."/>
            <person name="Oshima K."/>
            <person name="Hattori M."/>
            <person name="Iwasaki W."/>
        </authorList>
    </citation>
    <scope>NUCLEOTIDE SEQUENCE [LARGE SCALE GENOMIC DNA]</scope>
    <source>
        <strain evidence="2 3">S8</strain>
    </source>
</reference>
<dbReference type="Gene3D" id="2.160.20.10">
    <property type="entry name" value="Single-stranded right-handed beta-helix, Pectin lyase-like"/>
    <property type="match status" value="1"/>
</dbReference>
<feature type="signal peptide" evidence="1">
    <location>
        <begin position="1"/>
        <end position="23"/>
    </location>
</feature>
<dbReference type="AlphaFoldDB" id="A0A250KPU5"/>
<dbReference type="InterPro" id="IPR011050">
    <property type="entry name" value="Pectin_lyase_fold/virulence"/>
</dbReference>
<name>A0A250KPU5_9GAMM</name>
<dbReference type="SUPFAM" id="SSF51126">
    <property type="entry name" value="Pectin lyase-like"/>
    <property type="match status" value="1"/>
</dbReference>
<dbReference type="OrthoDB" id="5751322at2"/>
<accession>A0A250KPU5</accession>
<sequence>MFSPACRFSAVAALAFWSASLSAEVIHAAPDNYRQMISRLKPGDTVLLAPGVYRQGLWIDGQNGRPGKPITLEGVGGRTVFAARPGNDTIVIQDSSYITLRKLEIDGRGLMVNGVRASGRFAHHIVLEDLLIHNLGRHQQLVGISTKCPAWDWEIRRNTVIGAGTGLYLGNSDGHQPFWGGVIEHNLIANTIGYNLQIKHQKPRPRIPGIPLEPRATVIRHNVFSKAAGGSTGPDARPNVLVGHWPLRGPGESDVYLIYGNFFFENPNEALFQGEGRIALYSNLFYSSHGNEFPAVAIQPHNDIPRKVRVFFNTVLHPGTGIRVLPKEGAGESDQRIAGNAVFAKDPILGGIQADNLTAAYAAARDYLRSPFETIGRLSLFPKPGRLERDRLDQHRFSEFPDLDLDFNGRQRDGRFRGAYSGAGSNPGWRLAVELKPRVR</sequence>
<evidence type="ECO:0008006" key="4">
    <source>
        <dbReference type="Google" id="ProtNLM"/>
    </source>
</evidence>
<keyword evidence="1" id="KW-0732">Signal</keyword>
<protein>
    <recommendedName>
        <fullName evidence="4">Right handed beta helix domain-containing protein</fullName>
    </recommendedName>
</protein>
<feature type="chain" id="PRO_5012852048" description="Right handed beta helix domain-containing protein" evidence="1">
    <location>
        <begin position="24"/>
        <end position="440"/>
    </location>
</feature>
<dbReference type="EMBL" id="AP017928">
    <property type="protein sequence ID" value="BBA33574.1"/>
    <property type="molecule type" value="Genomic_DNA"/>
</dbReference>
<evidence type="ECO:0000313" key="2">
    <source>
        <dbReference type="EMBL" id="BBA33574.1"/>
    </source>
</evidence>
<keyword evidence="3" id="KW-1185">Reference proteome</keyword>
<organism evidence="2 3">
    <name type="scientific">Methylocaldum marinum</name>
    <dbReference type="NCBI Taxonomy" id="1432792"/>
    <lineage>
        <taxon>Bacteria</taxon>
        <taxon>Pseudomonadati</taxon>
        <taxon>Pseudomonadota</taxon>
        <taxon>Gammaproteobacteria</taxon>
        <taxon>Methylococcales</taxon>
        <taxon>Methylococcaceae</taxon>
        <taxon>Methylocaldum</taxon>
    </lineage>
</organism>
<dbReference type="Proteomes" id="UP000266313">
    <property type="component" value="Chromosome"/>
</dbReference>
<proteinExistence type="predicted"/>
<dbReference type="InterPro" id="IPR012334">
    <property type="entry name" value="Pectin_lyas_fold"/>
</dbReference>
<evidence type="ECO:0000313" key="3">
    <source>
        <dbReference type="Proteomes" id="UP000266313"/>
    </source>
</evidence>
<evidence type="ECO:0000256" key="1">
    <source>
        <dbReference type="SAM" id="SignalP"/>
    </source>
</evidence>